<dbReference type="InterPro" id="IPR000015">
    <property type="entry name" value="Fimb_usher"/>
</dbReference>
<name>A0ABX0L222_9NEIS</name>
<gene>
    <name evidence="4" type="ORF">HA052_00145</name>
</gene>
<dbReference type="EMBL" id="JAAOMA010000001">
    <property type="protein sequence ID" value="NHR03591.1"/>
    <property type="molecule type" value="Genomic_DNA"/>
</dbReference>
<dbReference type="PANTHER" id="PTHR30451:SF5">
    <property type="entry name" value="SLR0019 PROTEIN"/>
    <property type="match status" value="1"/>
</dbReference>
<dbReference type="RefSeq" id="WP_166450329.1">
    <property type="nucleotide sequence ID" value="NZ_JAAOMA010000001.1"/>
</dbReference>
<evidence type="ECO:0000256" key="1">
    <source>
        <dbReference type="ARBA" id="ARBA00022729"/>
    </source>
</evidence>
<evidence type="ECO:0000259" key="3">
    <source>
        <dbReference type="Pfam" id="PF16967"/>
    </source>
</evidence>
<feature type="domain" description="Pilus assembly protein C-terminal" evidence="2">
    <location>
        <begin position="727"/>
        <end position="816"/>
    </location>
</feature>
<evidence type="ECO:0000259" key="2">
    <source>
        <dbReference type="Pfam" id="PF15976"/>
    </source>
</evidence>
<dbReference type="InterPro" id="IPR031917">
    <property type="entry name" value="Pilus_assem_C"/>
</dbReference>
<comment type="caution">
    <text evidence="4">The sequence shown here is derived from an EMBL/GenBank/DDBJ whole genome shotgun (WGS) entry which is preliminary data.</text>
</comment>
<evidence type="ECO:0000313" key="5">
    <source>
        <dbReference type="Proteomes" id="UP001515641"/>
    </source>
</evidence>
<accession>A0ABX0L222</accession>
<dbReference type="Pfam" id="PF15976">
    <property type="entry name" value="CooC_C"/>
    <property type="match status" value="1"/>
</dbReference>
<keyword evidence="5" id="KW-1185">Reference proteome</keyword>
<dbReference type="PANTHER" id="PTHR30451">
    <property type="entry name" value="OUTER MEMBRANE USHER PROTEIN"/>
    <property type="match status" value="1"/>
</dbReference>
<dbReference type="Proteomes" id="UP001515641">
    <property type="component" value="Unassembled WGS sequence"/>
</dbReference>
<dbReference type="Pfam" id="PF16967">
    <property type="entry name" value="TcfC"/>
    <property type="match status" value="1"/>
</dbReference>
<keyword evidence="1" id="KW-0732">Signal</keyword>
<protein>
    <submittedName>
        <fullName evidence="4">Fimbria/pilus outer membrane usher protein</fullName>
    </submittedName>
</protein>
<organism evidence="4 5">
    <name type="scientific">Chromobacterium fluminis</name>
    <dbReference type="NCBI Taxonomy" id="3044269"/>
    <lineage>
        <taxon>Bacteria</taxon>
        <taxon>Pseudomonadati</taxon>
        <taxon>Pseudomonadota</taxon>
        <taxon>Betaproteobacteria</taxon>
        <taxon>Neisseriales</taxon>
        <taxon>Chromobacteriaceae</taxon>
        <taxon>Chromobacterium</taxon>
    </lineage>
</organism>
<feature type="domain" description="Pilus assembly protein E-set like" evidence="3">
    <location>
        <begin position="284"/>
        <end position="350"/>
    </location>
</feature>
<dbReference type="InterPro" id="IPR032636">
    <property type="entry name" value="Pilus_assem_E-set-like_dom"/>
</dbReference>
<evidence type="ECO:0000313" key="4">
    <source>
        <dbReference type="EMBL" id="NHR03591.1"/>
    </source>
</evidence>
<proteinExistence type="predicted"/>
<sequence length="834" mass="90263">MAFLSALALAEMAVADGVPATAADAVRRPLAQKVQLNKLALSPEIKDMLREGVSMPLVARSAAQSSDEGVVSATLTVKLLADGSMRLESVKPLVAQKKSVLSPAAIQALRQAAGRVFSPSGELSISADEHLQLDMMAMRVDLFLDPAGFAIDQAHLRESVLQAPSSAALSSVLKYSFNGYSSRNQGRGHSSAYLTFDDTTSLGVDHVNVMGSAYLDDAASDQSVTLDRLMYERDIDGKRLALGMVDGWNLQSLGNVSTLNGKRMYGFSYGNASQTLKLDASQSLNPIDVYLPATGEVRIKREGRLLNTQRLGMGNHRLDTSLLQAGVYDVEVEVLIAGQVQSRRVYRVNKPVGGSSLRDGLNWQVWGGASEAMSRYEGNGAQVDEGGAYRSLFGLSVGALWHGMDWNLTLYQNDKTTVQEGFASWQLSDAVRASLQNLFASDGTRRRVGTLNLALPRGIGGVWLTSERGEQGRRLNFYARDYDSVGANFNLRGWGVDAGSLNLSHDRDLSTGYRYMRSDYSRQMYNGKWGSAQLQLGASRNLNGKTRDQQYYAMMTFNLAIDGNFSVGMSHRDGGDTLDLSASKSFEDSVIDDAGVNASISREGAEGQSSSFGAYVGFNGRYGQGNVSVDAEQDSRSASVNMQGGLAWGAGALAAGGGQDEAGIVVDVPETPDGALEAVLNEQTYRLLQGRNWIALPAYNTYHFYVRDAESGKASYDVSETDHEYTLYPGNVVRVTPKVKQMVTVFGQLAAADGSPLRHVTVRNHIGQAQTDEQGNFAIDVDQHHPEVSVEPDAAERFRVSLDLKHAGATAWLGKIVYGRDPQRVYAPLREDEG</sequence>
<reference evidence="4 5" key="1">
    <citation type="submission" date="2020-03" db="EMBL/GenBank/DDBJ databases">
        <title>Draft genome sequence of environmentally isolated cultures.</title>
        <authorList>
            <person name="Wilson H.S."/>
            <person name="De Leon M.E."/>
        </authorList>
    </citation>
    <scope>NUCLEOTIDE SEQUENCE [LARGE SCALE GENOMIC DNA]</scope>
    <source>
        <strain evidence="4 5">HSC-31F16</strain>
    </source>
</reference>